<dbReference type="PATRIC" id="fig|1212765.3.peg.298"/>
<name>I7C5Q5_MYCHA</name>
<gene>
    <name evidence="1" type="ordered locus">MHLP_01335</name>
</gene>
<accession>I7C5Q5</accession>
<reference evidence="1 2" key="1">
    <citation type="journal article" date="2012" name="J. Bacteriol.">
        <title>Genome Sequence of "Candidatus Mycoplasma haemolamae" Strain Purdue, a Red Blood Cell Pathogen of Alpacas (Vicugna pacos) and Llamas (Lama glama).</title>
        <authorList>
            <person name="Guimaraes A.M."/>
            <person name="Toth B."/>
            <person name="Santos A.P."/>
            <person name="do Nascimento N.C."/>
            <person name="Kritchevsky J.E."/>
            <person name="Messick J.B."/>
        </authorList>
    </citation>
    <scope>NUCLEOTIDE SEQUENCE [LARGE SCALE GENOMIC DNA]</scope>
    <source>
        <strain evidence="1 2">Purdue</strain>
    </source>
</reference>
<proteinExistence type="predicted"/>
<dbReference type="STRING" id="1212765.MHLP_01335"/>
<evidence type="ECO:0000313" key="2">
    <source>
        <dbReference type="Proteomes" id="UP000006502"/>
    </source>
</evidence>
<reference evidence="2" key="2">
    <citation type="submission" date="2012-07" db="EMBL/GenBank/DDBJ databases">
        <title>Complete genome sequence of 'Candidatus Mycoplasma haemolamae'.</title>
        <authorList>
            <person name="Guimaraes A.M.S."/>
            <person name="Toth B."/>
            <person name="Santos A.P."/>
            <person name="Nascimento N.C."/>
            <person name="Sojka J.E."/>
            <person name="Messick J.B."/>
        </authorList>
    </citation>
    <scope>NUCLEOTIDE SEQUENCE [LARGE SCALE GENOMIC DNA]</scope>
    <source>
        <strain evidence="2">Purdue</strain>
    </source>
</reference>
<dbReference type="EMBL" id="CP003731">
    <property type="protein sequence ID" value="AFO51847.1"/>
    <property type="molecule type" value="Genomic_DNA"/>
</dbReference>
<dbReference type="Proteomes" id="UP000006502">
    <property type="component" value="Chromosome"/>
</dbReference>
<protein>
    <submittedName>
        <fullName evidence="1">Uncharacterized protein</fullName>
    </submittedName>
</protein>
<dbReference type="KEGG" id="mhl:MHLP_01335"/>
<keyword evidence="2" id="KW-1185">Reference proteome</keyword>
<dbReference type="HOGENOM" id="CLU_139119_1_0_14"/>
<dbReference type="AlphaFoldDB" id="I7C5Q5"/>
<evidence type="ECO:0000313" key="1">
    <source>
        <dbReference type="EMBL" id="AFO51847.1"/>
    </source>
</evidence>
<sequence length="149" mass="16361">MIKEVALGIAGLGTVGGVGAVSGFFGRPALKWTGLFFETGRDTIYRFQGSDSNDSTSLRCPGKSKEYTTLELKAESTSDWTFKAKVICKNSETKQNLTQKPLEISEISCKTEGSNDFLVKCSVKDTHSKKKPKFTLKGENSHELEITLQ</sequence>
<organism evidence="1 2">
    <name type="scientific">Mycoplasma haematolamae (strain Purdue)</name>
    <dbReference type="NCBI Taxonomy" id="1212765"/>
    <lineage>
        <taxon>Bacteria</taxon>
        <taxon>Bacillati</taxon>
        <taxon>Mycoplasmatota</taxon>
        <taxon>Mollicutes</taxon>
        <taxon>Mycoplasmataceae</taxon>
        <taxon>Mycoplasma</taxon>
    </lineage>
</organism>